<gene>
    <name evidence="1" type="ORF">KDH_63160</name>
</gene>
<comment type="caution">
    <text evidence="1">The sequence shown here is derived from an EMBL/GenBank/DDBJ whole genome shotgun (WGS) entry which is preliminary data.</text>
</comment>
<proteinExistence type="predicted"/>
<accession>A0ABQ6G063</accession>
<dbReference type="Proteomes" id="UP001344906">
    <property type="component" value="Unassembled WGS sequence"/>
</dbReference>
<evidence type="ECO:0000313" key="1">
    <source>
        <dbReference type="EMBL" id="GLV59490.1"/>
    </source>
</evidence>
<evidence type="ECO:0000313" key="2">
    <source>
        <dbReference type="Proteomes" id="UP001344906"/>
    </source>
</evidence>
<protein>
    <submittedName>
        <fullName evidence="1">Uncharacterized protein</fullName>
    </submittedName>
</protein>
<keyword evidence="2" id="KW-1185">Reference proteome</keyword>
<reference evidence="1 2" key="1">
    <citation type="submission" date="2023-02" db="EMBL/GenBank/DDBJ databases">
        <title>Dictyobacter halimunensis sp. nov., a new member of the class Ktedonobacteria from forest soil in a geothermal area.</title>
        <authorList>
            <person name="Rachmania M.K."/>
            <person name="Ningsih F."/>
            <person name="Sakai Y."/>
            <person name="Yabe S."/>
            <person name="Yokota A."/>
            <person name="Sjamsuridzal W."/>
        </authorList>
    </citation>
    <scope>NUCLEOTIDE SEQUENCE [LARGE SCALE GENOMIC DNA]</scope>
    <source>
        <strain evidence="1 2">S3.2.2.5</strain>
    </source>
</reference>
<name>A0ABQ6G063_9CHLR</name>
<sequence>MWLCGGYPPHNHTPPSFYTRAAAYADARALALNSPIKKEQIISFS</sequence>
<organism evidence="1 2">
    <name type="scientific">Dictyobacter halimunensis</name>
    <dbReference type="NCBI Taxonomy" id="3026934"/>
    <lineage>
        <taxon>Bacteria</taxon>
        <taxon>Bacillati</taxon>
        <taxon>Chloroflexota</taxon>
        <taxon>Ktedonobacteria</taxon>
        <taxon>Ktedonobacterales</taxon>
        <taxon>Dictyobacteraceae</taxon>
        <taxon>Dictyobacter</taxon>
    </lineage>
</organism>
<dbReference type="EMBL" id="BSRI01000002">
    <property type="protein sequence ID" value="GLV59490.1"/>
    <property type="molecule type" value="Genomic_DNA"/>
</dbReference>